<dbReference type="Pfam" id="PF00078">
    <property type="entry name" value="RVT_1"/>
    <property type="match status" value="1"/>
</dbReference>
<dbReference type="InterPro" id="IPR000477">
    <property type="entry name" value="RT_dom"/>
</dbReference>
<name>A0A016T0F2_9BILA</name>
<dbReference type="STRING" id="53326.A0A016T0F2"/>
<dbReference type="Proteomes" id="UP000024635">
    <property type="component" value="Unassembled WGS sequence"/>
</dbReference>
<evidence type="ECO:0000259" key="1">
    <source>
        <dbReference type="PROSITE" id="PS50878"/>
    </source>
</evidence>
<dbReference type="AlphaFoldDB" id="A0A016T0F2"/>
<sequence>MMGMVLKGFGIKDTGVFVYIDDILVVTETKERHFQVLQMVRGAMRRANLRLKPQKCHFLSKNVEFLGHMIDANGVSTDPDKIQKLTDYPTPKSVMS</sequence>
<dbReference type="EMBL" id="JARK01001489">
    <property type="protein sequence ID" value="EYB96101.1"/>
    <property type="molecule type" value="Genomic_DNA"/>
</dbReference>
<dbReference type="OrthoDB" id="5853073at2759"/>
<comment type="caution">
    <text evidence="2">The sequence shown here is derived from an EMBL/GenBank/DDBJ whole genome shotgun (WGS) entry which is preliminary data.</text>
</comment>
<dbReference type="Gene3D" id="3.30.70.270">
    <property type="match status" value="1"/>
</dbReference>
<gene>
    <name evidence="2" type="primary">Acey_s0153.g2908</name>
    <name evidence="2" type="ORF">Y032_0153g2908</name>
</gene>
<proteinExistence type="predicted"/>
<dbReference type="PANTHER" id="PTHR33064">
    <property type="entry name" value="POL PROTEIN"/>
    <property type="match status" value="1"/>
</dbReference>
<evidence type="ECO:0000313" key="2">
    <source>
        <dbReference type="EMBL" id="EYB96101.1"/>
    </source>
</evidence>
<organism evidence="2 3">
    <name type="scientific">Ancylostoma ceylanicum</name>
    <dbReference type="NCBI Taxonomy" id="53326"/>
    <lineage>
        <taxon>Eukaryota</taxon>
        <taxon>Metazoa</taxon>
        <taxon>Ecdysozoa</taxon>
        <taxon>Nematoda</taxon>
        <taxon>Chromadorea</taxon>
        <taxon>Rhabditida</taxon>
        <taxon>Rhabditina</taxon>
        <taxon>Rhabditomorpha</taxon>
        <taxon>Strongyloidea</taxon>
        <taxon>Ancylostomatidae</taxon>
        <taxon>Ancylostomatinae</taxon>
        <taxon>Ancylostoma</taxon>
    </lineage>
</organism>
<dbReference type="SUPFAM" id="SSF56672">
    <property type="entry name" value="DNA/RNA polymerases"/>
    <property type="match status" value="1"/>
</dbReference>
<accession>A0A016T0F2</accession>
<protein>
    <recommendedName>
        <fullName evidence="1">Reverse transcriptase domain-containing protein</fullName>
    </recommendedName>
</protein>
<evidence type="ECO:0000313" key="3">
    <source>
        <dbReference type="Proteomes" id="UP000024635"/>
    </source>
</evidence>
<dbReference type="InterPro" id="IPR043502">
    <property type="entry name" value="DNA/RNA_pol_sf"/>
</dbReference>
<dbReference type="InterPro" id="IPR051320">
    <property type="entry name" value="Viral_Replic_Matur_Polypro"/>
</dbReference>
<keyword evidence="3" id="KW-1185">Reference proteome</keyword>
<dbReference type="PANTHER" id="PTHR33064:SF37">
    <property type="entry name" value="RIBONUCLEASE H"/>
    <property type="match status" value="1"/>
</dbReference>
<dbReference type="PROSITE" id="PS50878">
    <property type="entry name" value="RT_POL"/>
    <property type="match status" value="1"/>
</dbReference>
<reference evidence="3" key="1">
    <citation type="journal article" date="2015" name="Nat. Genet.">
        <title>The genome and transcriptome of the zoonotic hookworm Ancylostoma ceylanicum identify infection-specific gene families.</title>
        <authorList>
            <person name="Schwarz E.M."/>
            <person name="Hu Y."/>
            <person name="Antoshechkin I."/>
            <person name="Miller M.M."/>
            <person name="Sternberg P.W."/>
            <person name="Aroian R.V."/>
        </authorList>
    </citation>
    <scope>NUCLEOTIDE SEQUENCE</scope>
    <source>
        <strain evidence="3">HY135</strain>
    </source>
</reference>
<dbReference type="InterPro" id="IPR043128">
    <property type="entry name" value="Rev_trsase/Diguanyl_cyclase"/>
</dbReference>
<feature type="domain" description="Reverse transcriptase" evidence="1">
    <location>
        <begin position="1"/>
        <end position="70"/>
    </location>
</feature>